<dbReference type="EMBL" id="JAKWBI020000062">
    <property type="protein sequence ID" value="KAJ2904097.1"/>
    <property type="molecule type" value="Genomic_DNA"/>
</dbReference>
<comment type="subcellular location">
    <subcellularLocation>
        <location evidence="1">Cytoplasm</location>
        <location evidence="1">Cytosol</location>
    </subcellularLocation>
</comment>
<dbReference type="InterPro" id="IPR051956">
    <property type="entry name" value="eIF2B_epsilon"/>
</dbReference>
<keyword evidence="14" id="KW-0808">Transferase</keyword>
<dbReference type="GO" id="GO:0031369">
    <property type="term" value="F:translation initiation factor binding"/>
    <property type="evidence" value="ECO:0007669"/>
    <property type="project" value="InterPro"/>
</dbReference>
<evidence type="ECO:0000256" key="7">
    <source>
        <dbReference type="ARBA" id="ARBA00030179"/>
    </source>
</evidence>
<proteinExistence type="inferred from homology"/>
<keyword evidence="6" id="KW-0648">Protein biosynthesis</keyword>
<comment type="similarity">
    <text evidence="2">Belongs to the eIF-2B gamma/epsilon subunits family.</text>
</comment>
<dbReference type="PANTHER" id="PTHR45887">
    <property type="entry name" value="TRANSLATION INITIATION FACTOR EIF-2B SUBUNIT EPSILON"/>
    <property type="match status" value="1"/>
</dbReference>
<evidence type="ECO:0000256" key="11">
    <source>
        <dbReference type="ARBA" id="ARBA00046432"/>
    </source>
</evidence>
<dbReference type="InterPro" id="IPR016024">
    <property type="entry name" value="ARM-type_fold"/>
</dbReference>
<evidence type="ECO:0000256" key="10">
    <source>
        <dbReference type="ARBA" id="ARBA00044345"/>
    </source>
</evidence>
<evidence type="ECO:0000256" key="6">
    <source>
        <dbReference type="ARBA" id="ARBA00022917"/>
    </source>
</evidence>
<feature type="compositionally biased region" description="Gly residues" evidence="12">
    <location>
        <begin position="1"/>
        <end position="10"/>
    </location>
</feature>
<evidence type="ECO:0000313" key="14">
    <source>
        <dbReference type="EMBL" id="KAJ2904097.1"/>
    </source>
</evidence>
<evidence type="ECO:0000256" key="9">
    <source>
        <dbReference type="ARBA" id="ARBA00044144"/>
    </source>
</evidence>
<keyword evidence="15" id="KW-1185">Reference proteome</keyword>
<dbReference type="CDD" id="cd05787">
    <property type="entry name" value="LbH_eIF2B_epsilon"/>
    <property type="match status" value="1"/>
</dbReference>
<reference evidence="14" key="1">
    <citation type="submission" date="2022-07" db="EMBL/GenBank/DDBJ databases">
        <title>Draft genome sequence of Zalerion maritima ATCC 34329, a (micro)plastics degrading marine fungus.</title>
        <authorList>
            <person name="Paco A."/>
            <person name="Goncalves M.F.M."/>
            <person name="Rocha-Santos T.A.P."/>
            <person name="Alves A."/>
        </authorList>
    </citation>
    <scope>NUCLEOTIDE SEQUENCE</scope>
    <source>
        <strain evidence="14">ATCC 34329</strain>
    </source>
</reference>
<dbReference type="SMART" id="SM00515">
    <property type="entry name" value="eIF5C"/>
    <property type="match status" value="1"/>
</dbReference>
<dbReference type="Pfam" id="PF00483">
    <property type="entry name" value="NTP_transferase"/>
    <property type="match status" value="1"/>
</dbReference>
<dbReference type="PROSITE" id="PS51363">
    <property type="entry name" value="W2"/>
    <property type="match status" value="1"/>
</dbReference>
<dbReference type="SUPFAM" id="SSF51161">
    <property type="entry name" value="Trimeric LpxA-like enzymes"/>
    <property type="match status" value="1"/>
</dbReference>
<feature type="region of interest" description="Disordered" evidence="12">
    <location>
        <begin position="497"/>
        <end position="529"/>
    </location>
</feature>
<evidence type="ECO:0000313" key="15">
    <source>
        <dbReference type="Proteomes" id="UP001201980"/>
    </source>
</evidence>
<comment type="subunit">
    <text evidence="11">Component of the translation initiation factor 2B (eIF2B) complex which is a heterodecamer of two sets of five different subunits: alpha, beta, gamma, delta and epsilon. Subunits alpha, beta and delta comprise a regulatory subcomplex and subunits epsilon and gamma comprise a catalytic subcomplex. Within the complex, the hexameric regulatory complex resides at the center, with the two heterodimeric catalytic subcomplexes bound on opposite sides.</text>
</comment>
<feature type="region of interest" description="Disordered" evidence="12">
    <location>
        <begin position="450"/>
        <end position="475"/>
    </location>
</feature>
<gene>
    <name evidence="14" type="ORF">MKZ38_008815</name>
</gene>
<accession>A0AAD5RTV8</accession>
<name>A0AAD5RTV8_9PEZI</name>
<dbReference type="SUPFAM" id="SSF53448">
    <property type="entry name" value="Nucleotide-diphospho-sugar transferases"/>
    <property type="match status" value="1"/>
</dbReference>
<dbReference type="GO" id="GO:0003743">
    <property type="term" value="F:translation initiation factor activity"/>
    <property type="evidence" value="ECO:0007669"/>
    <property type="project" value="UniProtKB-KW"/>
</dbReference>
<dbReference type="InterPro" id="IPR003307">
    <property type="entry name" value="W2_domain"/>
</dbReference>
<evidence type="ECO:0000256" key="3">
    <source>
        <dbReference type="ARBA" id="ARBA00018601"/>
    </source>
</evidence>
<dbReference type="InterPro" id="IPR029044">
    <property type="entry name" value="Nucleotide-diphossugar_trans"/>
</dbReference>
<dbReference type="InterPro" id="IPR056764">
    <property type="entry name" value="LbH_EIF2B3/5"/>
</dbReference>
<dbReference type="InterPro" id="IPR035543">
    <property type="entry name" value="eIF-2B_epsilon_N"/>
</dbReference>
<feature type="domain" description="W2" evidence="13">
    <location>
        <begin position="525"/>
        <end position="715"/>
    </location>
</feature>
<dbReference type="Pfam" id="PF25084">
    <property type="entry name" value="LbH_EIF2B"/>
    <property type="match status" value="1"/>
</dbReference>
<dbReference type="AlphaFoldDB" id="A0AAD5RTV8"/>
<protein>
    <recommendedName>
        <fullName evidence="3">Mannose-1-phosphate guanyltransferase</fullName>
    </recommendedName>
    <alternativeName>
        <fullName evidence="8">GDP-mannose pyrophosphorylase</fullName>
    </alternativeName>
    <alternativeName>
        <fullName evidence="7">GTP-mannose-1-phosphate guanylyltransferase</fullName>
    </alternativeName>
    <alternativeName>
        <fullName evidence="9">Translation initiation factor eIF2B subunit epsilon</fullName>
    </alternativeName>
    <alternativeName>
        <fullName evidence="10">eIF2B GDP-GTP exchange factor subunit epsilon</fullName>
    </alternativeName>
</protein>
<dbReference type="Proteomes" id="UP001201980">
    <property type="component" value="Unassembled WGS sequence"/>
</dbReference>
<dbReference type="Gene3D" id="2.160.10.10">
    <property type="entry name" value="Hexapeptide repeat proteins"/>
    <property type="match status" value="2"/>
</dbReference>
<dbReference type="PANTHER" id="PTHR45887:SF1">
    <property type="entry name" value="TRANSLATION INITIATION FACTOR EIF-2B SUBUNIT EPSILON"/>
    <property type="match status" value="1"/>
</dbReference>
<dbReference type="Gene3D" id="3.90.550.10">
    <property type="entry name" value="Spore Coat Polysaccharide Biosynthesis Protein SpsA, Chain A"/>
    <property type="match status" value="1"/>
</dbReference>
<evidence type="ECO:0000256" key="1">
    <source>
        <dbReference type="ARBA" id="ARBA00004514"/>
    </source>
</evidence>
<dbReference type="Gene3D" id="1.25.40.180">
    <property type="match status" value="1"/>
</dbReference>
<sequence>MSSNKGGKGIARGKKGQSKPRADEKQEDVLKAVIIADTFQDRFMPFAVEKPRCLLPLANTPLIDYTLEFLSMNYVQEVYIYAAAHADQVKRHVETHPRWGIASKVCPFDKIEFIPVADATSMGDFLRDLDKRTRMETDFLMVHGDLVANIDLKKPLATHRARREENRNAMMTMVLRDAGVQNHHTKTQGITPVFTINPENDRCLAYNEMSPLDEDRYILTETDHLMLPVVDLRADLIDTGIDICTPEVLAMWSESFDYQLPRKNFLHGVLKDYELNEKMVFTEIIEKGYAARATNLQLYDAMTQDVLGRWTSPFVPDFNLMPGQTYKRKLDNVSLADGVKVTPSTHLSRSVVGSNSKFGAGTKVSNSIIGKDCTIGSNVTIKDSFIWDSVTVQNGTTVDHSIIADGAQVGKNCVIPVASLISFGVQICDGIQLAKETFVSTVGPDGISLPTDTSLVGPQGCGGKYVDEEEDDRDPAQLQKSLIYSTAHLNISAESISTFNSHPDSDSDSEPETPSPHHHRTPSQQATSGFHVDAVNGILDTLRASNSTGGDFDAARIEFTSLRLSSNASDTDVQRSIAVAFAKRAAELHLGQDPSSATPLEPAKAAERTVSVNGATKFLREAGVGGDANEKQVAFILALQQAVAGLREFGTAKAGTLLAGLLQQMYSNDVLDEDGIDAWWSNPQSQDGESMTAVRERVRVLVEWLQQAEEESEEGESEEEEE</sequence>
<evidence type="ECO:0000256" key="12">
    <source>
        <dbReference type="SAM" id="MobiDB-lite"/>
    </source>
</evidence>
<dbReference type="InterPro" id="IPR005835">
    <property type="entry name" value="NTP_transferase_dom"/>
</dbReference>
<dbReference type="GO" id="GO:0005829">
    <property type="term" value="C:cytosol"/>
    <property type="evidence" value="ECO:0007669"/>
    <property type="project" value="UniProtKB-SubCell"/>
</dbReference>
<dbReference type="SUPFAM" id="SSF48371">
    <property type="entry name" value="ARM repeat"/>
    <property type="match status" value="1"/>
</dbReference>
<dbReference type="CDD" id="cd04197">
    <property type="entry name" value="eIF-2B_epsilon_N"/>
    <property type="match status" value="1"/>
</dbReference>
<dbReference type="Pfam" id="PF02020">
    <property type="entry name" value="W2"/>
    <property type="match status" value="1"/>
</dbReference>
<evidence type="ECO:0000259" key="13">
    <source>
        <dbReference type="PROSITE" id="PS51363"/>
    </source>
</evidence>
<dbReference type="CDD" id="cd11558">
    <property type="entry name" value="W2_eIF2B_epsilon"/>
    <property type="match status" value="1"/>
</dbReference>
<keyword evidence="5" id="KW-0396">Initiation factor</keyword>
<dbReference type="GO" id="GO:0016740">
    <property type="term" value="F:transferase activity"/>
    <property type="evidence" value="ECO:0007669"/>
    <property type="project" value="UniProtKB-KW"/>
</dbReference>
<evidence type="ECO:0000256" key="4">
    <source>
        <dbReference type="ARBA" id="ARBA00022490"/>
    </source>
</evidence>
<organism evidence="14 15">
    <name type="scientific">Zalerion maritima</name>
    <dbReference type="NCBI Taxonomy" id="339359"/>
    <lineage>
        <taxon>Eukaryota</taxon>
        <taxon>Fungi</taxon>
        <taxon>Dikarya</taxon>
        <taxon>Ascomycota</taxon>
        <taxon>Pezizomycotina</taxon>
        <taxon>Sordariomycetes</taxon>
        <taxon>Lulworthiomycetidae</taxon>
        <taxon>Lulworthiales</taxon>
        <taxon>Lulworthiaceae</taxon>
        <taxon>Zalerion</taxon>
    </lineage>
</organism>
<dbReference type="InterPro" id="IPR011004">
    <property type="entry name" value="Trimer_LpxA-like_sf"/>
</dbReference>
<dbReference type="GO" id="GO:0005851">
    <property type="term" value="C:eukaryotic translation initiation factor 2B complex"/>
    <property type="evidence" value="ECO:0007669"/>
    <property type="project" value="TreeGrafter"/>
</dbReference>
<evidence type="ECO:0000256" key="2">
    <source>
        <dbReference type="ARBA" id="ARBA00007878"/>
    </source>
</evidence>
<evidence type="ECO:0000256" key="5">
    <source>
        <dbReference type="ARBA" id="ARBA00022540"/>
    </source>
</evidence>
<comment type="caution">
    <text evidence="14">The sequence shown here is derived from an EMBL/GenBank/DDBJ whole genome shotgun (WGS) entry which is preliminary data.</text>
</comment>
<dbReference type="FunFam" id="3.90.550.10:FF:000066">
    <property type="entry name" value="Translation initiation factor eIF-2B subunit epsilon"/>
    <property type="match status" value="1"/>
</dbReference>
<keyword evidence="4" id="KW-0963">Cytoplasm</keyword>
<feature type="region of interest" description="Disordered" evidence="12">
    <location>
        <begin position="1"/>
        <end position="24"/>
    </location>
</feature>
<dbReference type="GO" id="GO:0005085">
    <property type="term" value="F:guanyl-nucleotide exchange factor activity"/>
    <property type="evidence" value="ECO:0007669"/>
    <property type="project" value="InterPro"/>
</dbReference>
<evidence type="ECO:0000256" key="8">
    <source>
        <dbReference type="ARBA" id="ARBA00031190"/>
    </source>
</evidence>
<dbReference type="InterPro" id="IPR044123">
    <property type="entry name" value="W2_eIF2B_epsilon"/>
</dbReference>